<dbReference type="Proteomes" id="UP000619355">
    <property type="component" value="Unassembled WGS sequence"/>
</dbReference>
<sequence length="64" mass="5825">MAGGGAQHGSVAGVGGAQDGVGRGGGRGAEEQAGQDGGEEQDGQEKGAAGGPRPARALGALGAL</sequence>
<evidence type="ECO:0000313" key="3">
    <source>
        <dbReference type="Proteomes" id="UP000619355"/>
    </source>
</evidence>
<reference evidence="3" key="1">
    <citation type="journal article" date="2019" name="Int. J. Syst. Evol. Microbiol.">
        <title>The Global Catalogue of Microorganisms (GCM) 10K type strain sequencing project: providing services to taxonomists for standard genome sequencing and annotation.</title>
        <authorList>
            <consortium name="The Broad Institute Genomics Platform"/>
            <consortium name="The Broad Institute Genome Sequencing Center for Infectious Disease"/>
            <person name="Wu L."/>
            <person name="Ma J."/>
        </authorList>
    </citation>
    <scope>NUCLEOTIDE SEQUENCE [LARGE SCALE GENOMIC DNA]</scope>
    <source>
        <strain evidence="3">JCM 4253</strain>
    </source>
</reference>
<feature type="compositionally biased region" description="Low complexity" evidence="1">
    <location>
        <begin position="51"/>
        <end position="64"/>
    </location>
</feature>
<dbReference type="AlphaFoldDB" id="A0A919F341"/>
<comment type="caution">
    <text evidence="2">The sequence shown here is derived from an EMBL/GenBank/DDBJ whole genome shotgun (WGS) entry which is preliminary data.</text>
</comment>
<accession>A0A919F341</accession>
<evidence type="ECO:0000313" key="2">
    <source>
        <dbReference type="EMBL" id="GHG71873.1"/>
    </source>
</evidence>
<dbReference type="EMBL" id="BNBF01000029">
    <property type="protein sequence ID" value="GHG71873.1"/>
    <property type="molecule type" value="Genomic_DNA"/>
</dbReference>
<proteinExistence type="predicted"/>
<feature type="compositionally biased region" description="Gly residues" evidence="1">
    <location>
        <begin position="1"/>
        <end position="27"/>
    </location>
</feature>
<protein>
    <submittedName>
        <fullName evidence="2">Uncharacterized protein</fullName>
    </submittedName>
</protein>
<gene>
    <name evidence="2" type="ORF">GCM10018980_67560</name>
</gene>
<feature type="region of interest" description="Disordered" evidence="1">
    <location>
        <begin position="1"/>
        <end position="64"/>
    </location>
</feature>
<organism evidence="2 3">
    <name type="scientific">Streptomyces capoamus</name>
    <dbReference type="NCBI Taxonomy" id="68183"/>
    <lineage>
        <taxon>Bacteria</taxon>
        <taxon>Bacillati</taxon>
        <taxon>Actinomycetota</taxon>
        <taxon>Actinomycetes</taxon>
        <taxon>Kitasatosporales</taxon>
        <taxon>Streptomycetaceae</taxon>
        <taxon>Streptomyces</taxon>
    </lineage>
</organism>
<name>A0A919F341_9ACTN</name>
<keyword evidence="3" id="KW-1185">Reference proteome</keyword>
<evidence type="ECO:0000256" key="1">
    <source>
        <dbReference type="SAM" id="MobiDB-lite"/>
    </source>
</evidence>